<dbReference type="InterPro" id="IPR009057">
    <property type="entry name" value="Homeodomain-like_sf"/>
</dbReference>
<dbReference type="InterPro" id="IPR023772">
    <property type="entry name" value="DNA-bd_HTH_TetR-type_CS"/>
</dbReference>
<feature type="domain" description="HTH tetR-type" evidence="6">
    <location>
        <begin position="16"/>
        <end position="75"/>
    </location>
</feature>
<gene>
    <name evidence="7" type="ORF">ACFO60_17300</name>
</gene>
<reference evidence="8" key="1">
    <citation type="journal article" date="2019" name="Int. J. Syst. Evol. Microbiol.">
        <title>The Global Catalogue of Microorganisms (GCM) 10K type strain sequencing project: providing services to taxonomists for standard genome sequencing and annotation.</title>
        <authorList>
            <consortium name="The Broad Institute Genomics Platform"/>
            <consortium name="The Broad Institute Genome Sequencing Center for Infectious Disease"/>
            <person name="Wu L."/>
            <person name="Ma J."/>
        </authorList>
    </citation>
    <scope>NUCLEOTIDE SEQUENCE [LARGE SCALE GENOMIC DNA]</scope>
    <source>
        <strain evidence="8">CGMCC 4.7132</strain>
    </source>
</reference>
<dbReference type="Proteomes" id="UP001596004">
    <property type="component" value="Unassembled WGS sequence"/>
</dbReference>
<keyword evidence="8" id="KW-1185">Reference proteome</keyword>
<evidence type="ECO:0000313" key="8">
    <source>
        <dbReference type="Proteomes" id="UP001596004"/>
    </source>
</evidence>
<comment type="caution">
    <text evidence="7">The sequence shown here is derived from an EMBL/GenBank/DDBJ whole genome shotgun (WGS) entry which is preliminary data.</text>
</comment>
<dbReference type="SUPFAM" id="SSF46689">
    <property type="entry name" value="Homeodomain-like"/>
    <property type="match status" value="1"/>
</dbReference>
<dbReference type="Gene3D" id="1.10.357.10">
    <property type="entry name" value="Tetracycline Repressor, domain 2"/>
    <property type="match status" value="1"/>
</dbReference>
<dbReference type="InterPro" id="IPR001647">
    <property type="entry name" value="HTH_TetR"/>
</dbReference>
<dbReference type="SUPFAM" id="SSF48498">
    <property type="entry name" value="Tetracyclin repressor-like, C-terminal domain"/>
    <property type="match status" value="1"/>
</dbReference>
<dbReference type="InterPro" id="IPR049445">
    <property type="entry name" value="TetR_SbtR-like_C"/>
</dbReference>
<dbReference type="Pfam" id="PF00440">
    <property type="entry name" value="TetR_N"/>
    <property type="match status" value="1"/>
</dbReference>
<evidence type="ECO:0000256" key="1">
    <source>
        <dbReference type="ARBA" id="ARBA00023015"/>
    </source>
</evidence>
<dbReference type="EMBL" id="JBHSFP010000010">
    <property type="protein sequence ID" value="MFC4532533.1"/>
    <property type="molecule type" value="Genomic_DNA"/>
</dbReference>
<dbReference type="PANTHER" id="PTHR30055:SF234">
    <property type="entry name" value="HTH-TYPE TRANSCRIPTIONAL REGULATOR BETI"/>
    <property type="match status" value="1"/>
</dbReference>
<name>A0ABV9CHN9_9ACTN</name>
<evidence type="ECO:0000313" key="7">
    <source>
        <dbReference type="EMBL" id="MFC4532533.1"/>
    </source>
</evidence>
<sequence length="218" mass="23542">MTAEDTADRPLRADARRNRARVLEAAEAVLARDGLSASMRAIAQEAGVGLGTIYRHFPTQEALYQAIIAERLGRLVEEGETLSATDDAEAAFFGFLTRIVEMSAEKRTLSDALTDAGVDVKHGTSDLARDMRALIEVLLGRAQREGVVRGDLRMPELLALLGAACMAVERTQWEDSLRTRALEVLFDGFRPPARRDMGGGTAGTRENTGTPAERGAGT</sequence>
<feature type="region of interest" description="Disordered" evidence="5">
    <location>
        <begin position="193"/>
        <end position="218"/>
    </location>
</feature>
<evidence type="ECO:0000256" key="5">
    <source>
        <dbReference type="SAM" id="MobiDB-lite"/>
    </source>
</evidence>
<accession>A0ABV9CHN9</accession>
<evidence type="ECO:0000256" key="4">
    <source>
        <dbReference type="PROSITE-ProRule" id="PRU00335"/>
    </source>
</evidence>
<dbReference type="PROSITE" id="PS01081">
    <property type="entry name" value="HTH_TETR_1"/>
    <property type="match status" value="1"/>
</dbReference>
<dbReference type="PANTHER" id="PTHR30055">
    <property type="entry name" value="HTH-TYPE TRANSCRIPTIONAL REGULATOR RUTR"/>
    <property type="match status" value="1"/>
</dbReference>
<feature type="DNA-binding region" description="H-T-H motif" evidence="4">
    <location>
        <begin position="38"/>
        <end position="57"/>
    </location>
</feature>
<keyword evidence="1" id="KW-0805">Transcription regulation</keyword>
<protein>
    <submittedName>
        <fullName evidence="7">TetR/AcrR family transcriptional regulator</fullName>
    </submittedName>
</protein>
<evidence type="ECO:0000259" key="6">
    <source>
        <dbReference type="PROSITE" id="PS50977"/>
    </source>
</evidence>
<evidence type="ECO:0000256" key="3">
    <source>
        <dbReference type="ARBA" id="ARBA00023163"/>
    </source>
</evidence>
<dbReference type="PRINTS" id="PR00455">
    <property type="entry name" value="HTHTETR"/>
</dbReference>
<dbReference type="Pfam" id="PF21597">
    <property type="entry name" value="TetR_C_43"/>
    <property type="match status" value="1"/>
</dbReference>
<keyword evidence="3" id="KW-0804">Transcription</keyword>
<keyword evidence="2 4" id="KW-0238">DNA-binding</keyword>
<dbReference type="InterPro" id="IPR036271">
    <property type="entry name" value="Tet_transcr_reg_TetR-rel_C_sf"/>
</dbReference>
<dbReference type="RefSeq" id="WP_380841366.1">
    <property type="nucleotide sequence ID" value="NZ_JBHSFP010000010.1"/>
</dbReference>
<dbReference type="PROSITE" id="PS50977">
    <property type="entry name" value="HTH_TETR_2"/>
    <property type="match status" value="1"/>
</dbReference>
<dbReference type="InterPro" id="IPR050109">
    <property type="entry name" value="HTH-type_TetR-like_transc_reg"/>
</dbReference>
<proteinExistence type="predicted"/>
<organism evidence="7 8">
    <name type="scientific">Sphaerisporangium dianthi</name>
    <dbReference type="NCBI Taxonomy" id="1436120"/>
    <lineage>
        <taxon>Bacteria</taxon>
        <taxon>Bacillati</taxon>
        <taxon>Actinomycetota</taxon>
        <taxon>Actinomycetes</taxon>
        <taxon>Streptosporangiales</taxon>
        <taxon>Streptosporangiaceae</taxon>
        <taxon>Sphaerisporangium</taxon>
    </lineage>
</organism>
<evidence type="ECO:0000256" key="2">
    <source>
        <dbReference type="ARBA" id="ARBA00023125"/>
    </source>
</evidence>